<keyword evidence="3" id="KW-1003">Cell membrane</keyword>
<evidence type="ECO:0000256" key="9">
    <source>
        <dbReference type="ARBA" id="ARBA00022984"/>
    </source>
</evidence>
<evidence type="ECO:0000256" key="3">
    <source>
        <dbReference type="ARBA" id="ARBA00022475"/>
    </source>
</evidence>
<keyword evidence="7 22" id="KW-0812">Transmembrane</keyword>
<keyword evidence="4 23" id="KW-0132">Cell division</keyword>
<feature type="transmembrane region" description="Helical" evidence="22">
    <location>
        <begin position="50"/>
        <end position="67"/>
    </location>
</feature>
<dbReference type="PANTHER" id="PTHR30474:SF2">
    <property type="entry name" value="PEPTIDOGLYCAN GLYCOSYLTRANSFERASE FTSW-RELATED"/>
    <property type="match status" value="1"/>
</dbReference>
<keyword evidence="11 22" id="KW-0472">Membrane</keyword>
<dbReference type="GO" id="GO:0008360">
    <property type="term" value="P:regulation of cell shape"/>
    <property type="evidence" value="ECO:0007669"/>
    <property type="project" value="UniProtKB-KW"/>
</dbReference>
<evidence type="ECO:0000256" key="16">
    <source>
        <dbReference type="ARBA" id="ARBA00038053"/>
    </source>
</evidence>
<keyword evidence="10 22" id="KW-1133">Transmembrane helix</keyword>
<dbReference type="OrthoDB" id="9812661at2"/>
<dbReference type="AlphaFoldDB" id="A0A1T4M5J1"/>
<evidence type="ECO:0000256" key="20">
    <source>
        <dbReference type="ARBA" id="ARBA00049902"/>
    </source>
</evidence>
<evidence type="ECO:0000256" key="18">
    <source>
        <dbReference type="ARBA" id="ARBA00041418"/>
    </source>
</evidence>
<dbReference type="RefSeq" id="WP_107753671.1">
    <property type="nucleotide sequence ID" value="NZ_FUXM01000003.1"/>
</dbReference>
<dbReference type="GO" id="GO:0015648">
    <property type="term" value="F:lipid-linked peptidoglycan transporter activity"/>
    <property type="evidence" value="ECO:0007669"/>
    <property type="project" value="TreeGrafter"/>
</dbReference>
<keyword evidence="13" id="KW-0961">Cell wall biogenesis/degradation</keyword>
<dbReference type="GO" id="GO:0009252">
    <property type="term" value="P:peptidoglycan biosynthetic process"/>
    <property type="evidence" value="ECO:0007669"/>
    <property type="project" value="UniProtKB-KW"/>
</dbReference>
<dbReference type="NCBIfam" id="TIGR02210">
    <property type="entry name" value="rodA_shape"/>
    <property type="match status" value="1"/>
</dbReference>
<evidence type="ECO:0000256" key="19">
    <source>
        <dbReference type="ARBA" id="ARBA00044770"/>
    </source>
</evidence>
<keyword evidence="6" id="KW-0808">Transferase</keyword>
<evidence type="ECO:0000313" key="23">
    <source>
        <dbReference type="EMBL" id="SJZ62269.1"/>
    </source>
</evidence>
<comment type="similarity">
    <text evidence="16">Belongs to the SEDS family. FtsW subfamily.</text>
</comment>
<evidence type="ECO:0000256" key="15">
    <source>
        <dbReference type="ARBA" id="ARBA00033270"/>
    </source>
</evidence>
<organism evidence="23 24">
    <name type="scientific">Carboxydocella sporoproducens DSM 16521</name>
    <dbReference type="NCBI Taxonomy" id="1121270"/>
    <lineage>
        <taxon>Bacteria</taxon>
        <taxon>Bacillati</taxon>
        <taxon>Bacillota</taxon>
        <taxon>Clostridia</taxon>
        <taxon>Eubacteriales</taxon>
        <taxon>Clostridiales Family XVI. Incertae Sedis</taxon>
        <taxon>Carboxydocella</taxon>
    </lineage>
</organism>
<evidence type="ECO:0000256" key="7">
    <source>
        <dbReference type="ARBA" id="ARBA00022692"/>
    </source>
</evidence>
<dbReference type="PANTHER" id="PTHR30474">
    <property type="entry name" value="CELL CYCLE PROTEIN"/>
    <property type="match status" value="1"/>
</dbReference>
<dbReference type="EC" id="2.4.99.28" evidence="19"/>
<comment type="function">
    <text evidence="21">Peptidoglycan polymerase that is essential for cell division.</text>
</comment>
<evidence type="ECO:0000256" key="17">
    <source>
        <dbReference type="ARBA" id="ARBA00041185"/>
    </source>
</evidence>
<evidence type="ECO:0000256" key="2">
    <source>
        <dbReference type="ARBA" id="ARBA00004752"/>
    </source>
</evidence>
<evidence type="ECO:0000256" key="1">
    <source>
        <dbReference type="ARBA" id="ARBA00004651"/>
    </source>
</evidence>
<evidence type="ECO:0000256" key="8">
    <source>
        <dbReference type="ARBA" id="ARBA00022960"/>
    </source>
</evidence>
<feature type="transmembrane region" description="Helical" evidence="22">
    <location>
        <begin position="79"/>
        <end position="98"/>
    </location>
</feature>
<keyword evidence="24" id="KW-1185">Reference proteome</keyword>
<comment type="catalytic activity">
    <reaction evidence="20">
        <text>[GlcNAc-(1-&gt;4)-Mur2Ac(oyl-L-Ala-gamma-D-Glu-L-Lys-D-Ala-D-Ala)](n)-di-trans,octa-cis-undecaprenyl diphosphate + beta-D-GlcNAc-(1-&gt;4)-Mur2Ac(oyl-L-Ala-gamma-D-Glu-L-Lys-D-Ala-D-Ala)-di-trans,octa-cis-undecaprenyl diphosphate = [GlcNAc-(1-&gt;4)-Mur2Ac(oyl-L-Ala-gamma-D-Glu-L-Lys-D-Ala-D-Ala)](n+1)-di-trans,octa-cis-undecaprenyl diphosphate + di-trans,octa-cis-undecaprenyl diphosphate + H(+)</text>
        <dbReference type="Rhea" id="RHEA:23708"/>
        <dbReference type="Rhea" id="RHEA-COMP:9602"/>
        <dbReference type="Rhea" id="RHEA-COMP:9603"/>
        <dbReference type="ChEBI" id="CHEBI:15378"/>
        <dbReference type="ChEBI" id="CHEBI:58405"/>
        <dbReference type="ChEBI" id="CHEBI:60033"/>
        <dbReference type="ChEBI" id="CHEBI:78435"/>
        <dbReference type="EC" id="2.4.99.28"/>
    </reaction>
</comment>
<feature type="transmembrane region" description="Helical" evidence="22">
    <location>
        <begin position="303"/>
        <end position="326"/>
    </location>
</feature>
<dbReference type="Proteomes" id="UP000189933">
    <property type="component" value="Unassembled WGS sequence"/>
</dbReference>
<evidence type="ECO:0000256" key="21">
    <source>
        <dbReference type="ARBA" id="ARBA00049966"/>
    </source>
</evidence>
<evidence type="ECO:0000256" key="6">
    <source>
        <dbReference type="ARBA" id="ARBA00022679"/>
    </source>
</evidence>
<name>A0A1T4M5J1_9FIRM</name>
<protein>
    <recommendedName>
        <fullName evidence="17">Probable peptidoglycan glycosyltransferase FtsW</fullName>
        <ecNumber evidence="19">2.4.99.28</ecNumber>
    </recommendedName>
    <alternativeName>
        <fullName evidence="18">Cell division protein FtsW</fullName>
    </alternativeName>
    <alternativeName>
        <fullName evidence="15">Cell wall polymerase</fullName>
    </alternativeName>
    <alternativeName>
        <fullName evidence="14">Peptidoglycan polymerase</fullName>
    </alternativeName>
</protein>
<evidence type="ECO:0000256" key="12">
    <source>
        <dbReference type="ARBA" id="ARBA00023306"/>
    </source>
</evidence>
<evidence type="ECO:0000256" key="4">
    <source>
        <dbReference type="ARBA" id="ARBA00022618"/>
    </source>
</evidence>
<keyword evidence="12" id="KW-0131">Cell cycle</keyword>
<dbReference type="NCBIfam" id="TIGR02614">
    <property type="entry name" value="ftsW"/>
    <property type="match status" value="1"/>
</dbReference>
<accession>A0A1T4M5J1</accession>
<reference evidence="24" key="1">
    <citation type="submission" date="2017-02" db="EMBL/GenBank/DDBJ databases">
        <authorList>
            <person name="Varghese N."/>
            <person name="Submissions S."/>
        </authorList>
    </citation>
    <scope>NUCLEOTIDE SEQUENCE [LARGE SCALE GENOMIC DNA]</scope>
    <source>
        <strain evidence="24">DSM 16521</strain>
    </source>
</reference>
<comment type="subcellular location">
    <subcellularLocation>
        <location evidence="1">Cell membrane</location>
        <topology evidence="1">Multi-pass membrane protein</topology>
    </subcellularLocation>
</comment>
<evidence type="ECO:0000256" key="13">
    <source>
        <dbReference type="ARBA" id="ARBA00023316"/>
    </source>
</evidence>
<proteinExistence type="inferred from homology"/>
<dbReference type="GO" id="GO:0005886">
    <property type="term" value="C:plasma membrane"/>
    <property type="evidence" value="ECO:0007669"/>
    <property type="project" value="UniProtKB-SubCell"/>
</dbReference>
<evidence type="ECO:0000256" key="5">
    <source>
        <dbReference type="ARBA" id="ARBA00022676"/>
    </source>
</evidence>
<comment type="pathway">
    <text evidence="2">Cell wall biogenesis; peptidoglycan biosynthesis.</text>
</comment>
<dbReference type="GO" id="GO:0071555">
    <property type="term" value="P:cell wall organization"/>
    <property type="evidence" value="ECO:0007669"/>
    <property type="project" value="UniProtKB-KW"/>
</dbReference>
<keyword evidence="8" id="KW-0133">Cell shape</keyword>
<keyword evidence="9" id="KW-0573">Peptidoglycan synthesis</keyword>
<feature type="transmembrane region" description="Helical" evidence="22">
    <location>
        <begin position="12"/>
        <end position="30"/>
    </location>
</feature>
<dbReference type="InterPro" id="IPR013437">
    <property type="entry name" value="FtsW"/>
</dbReference>
<dbReference type="InterPro" id="IPR001182">
    <property type="entry name" value="FtsW/RodA"/>
</dbReference>
<dbReference type="EMBL" id="FUXM01000003">
    <property type="protein sequence ID" value="SJZ62269.1"/>
    <property type="molecule type" value="Genomic_DNA"/>
</dbReference>
<feature type="transmembrane region" description="Helical" evidence="22">
    <location>
        <begin position="146"/>
        <end position="179"/>
    </location>
</feature>
<dbReference type="GO" id="GO:0008955">
    <property type="term" value="F:peptidoglycan glycosyltransferase activity"/>
    <property type="evidence" value="ECO:0007669"/>
    <property type="project" value="UniProtKB-EC"/>
</dbReference>
<feature type="transmembrane region" description="Helical" evidence="22">
    <location>
        <begin position="185"/>
        <end position="206"/>
    </location>
</feature>
<dbReference type="GO" id="GO:0051301">
    <property type="term" value="P:cell division"/>
    <property type="evidence" value="ECO:0007669"/>
    <property type="project" value="UniProtKB-KW"/>
</dbReference>
<dbReference type="GO" id="GO:0032153">
    <property type="term" value="C:cell division site"/>
    <property type="evidence" value="ECO:0007669"/>
    <property type="project" value="TreeGrafter"/>
</dbReference>
<evidence type="ECO:0000256" key="14">
    <source>
        <dbReference type="ARBA" id="ARBA00032370"/>
    </source>
</evidence>
<evidence type="ECO:0000256" key="22">
    <source>
        <dbReference type="SAM" id="Phobius"/>
    </source>
</evidence>
<evidence type="ECO:0000256" key="10">
    <source>
        <dbReference type="ARBA" id="ARBA00022989"/>
    </source>
</evidence>
<sequence>MYTRRRAPDFLLFLAVMSLLVFGLVMVFSSSSVTSYYRYEGDVFFFFKKQLLWACLGTITLLVMQNVDYWRWRRFTMPALFLAIVLLLLVLLPGVGKTVNGAQRWINLGFMSFQPSETIKLCMVLFSAHYLAAARQQLHSFTRGTLPLLGVLGLVCGLILLQPDLGTAVALAGTVYIMLYAAGVPYKQLVGLALSGLAAVALAIVLEPYRMRRFLAFLDPEADPMGSGYHIIQSLYAIGSGGFFGKGLGQSLQKYFYLPEQHTDFIFAIIGEELGFLGGALVIFLFMILVWRGLRVAITAPDAYASLLAAGLTSMVGLQAVVNIGVVTGSLPVTGITLPFISFGGTSLVFSMAGIGLLLNISRYTLDH</sequence>
<feature type="transmembrane region" description="Helical" evidence="22">
    <location>
        <begin position="265"/>
        <end position="291"/>
    </location>
</feature>
<dbReference type="InterPro" id="IPR011923">
    <property type="entry name" value="RodA/MrdB"/>
</dbReference>
<gene>
    <name evidence="23" type="ORF">SAMN02745885_00436</name>
</gene>
<dbReference type="Pfam" id="PF01098">
    <property type="entry name" value="FTSW_RODA_SPOVE"/>
    <property type="match status" value="1"/>
</dbReference>
<evidence type="ECO:0000256" key="11">
    <source>
        <dbReference type="ARBA" id="ARBA00023136"/>
    </source>
</evidence>
<feature type="transmembrane region" description="Helical" evidence="22">
    <location>
        <begin position="338"/>
        <end position="359"/>
    </location>
</feature>
<keyword evidence="5" id="KW-0328">Glycosyltransferase</keyword>
<evidence type="ECO:0000313" key="24">
    <source>
        <dbReference type="Proteomes" id="UP000189933"/>
    </source>
</evidence>